<dbReference type="GO" id="GO:0005576">
    <property type="term" value="C:extracellular region"/>
    <property type="evidence" value="ECO:0007669"/>
    <property type="project" value="UniProtKB-SubCell"/>
</dbReference>
<dbReference type="PANTHER" id="PTHR31232:SF156">
    <property type="entry name" value="PLANT SELF-INCOMPATIBILITY PROTEIN S1 FAMILY-RELATED"/>
    <property type="match status" value="1"/>
</dbReference>
<dbReference type="KEGG" id="cmo:103500111"/>
<dbReference type="OrthoDB" id="1727555at2759"/>
<evidence type="ECO:0000256" key="4">
    <source>
        <dbReference type="ARBA" id="ARBA00022525"/>
    </source>
</evidence>
<dbReference type="GO" id="GO:0060320">
    <property type="term" value="P:rejection of self pollen"/>
    <property type="evidence" value="ECO:0007669"/>
    <property type="project" value="UniProtKB-KW"/>
</dbReference>
<dbReference type="SMR" id="A0A1S3CEQ0"/>
<protein>
    <recommendedName>
        <fullName evidence="6">S-protein homolog</fullName>
    </recommendedName>
</protein>
<comment type="similarity">
    <text evidence="2 6">Belongs to the plant self-incompatibility (S1) protein family.</text>
</comment>
<dbReference type="InterPro" id="IPR010264">
    <property type="entry name" value="Self-incomp_S1"/>
</dbReference>
<keyword evidence="3 6" id="KW-0713">Self-incompatibility</keyword>
<evidence type="ECO:0000313" key="8">
    <source>
        <dbReference type="RefSeq" id="XP_008461539.1"/>
    </source>
</evidence>
<dbReference type="InParanoid" id="A0A1S3CEQ0"/>
<comment type="subcellular location">
    <subcellularLocation>
        <location evidence="1 6">Secreted</location>
    </subcellularLocation>
</comment>
<feature type="chain" id="PRO_5025088736" description="S-protein homolog" evidence="6">
    <location>
        <begin position="28"/>
        <end position="148"/>
    </location>
</feature>
<evidence type="ECO:0000256" key="1">
    <source>
        <dbReference type="ARBA" id="ARBA00004613"/>
    </source>
</evidence>
<dbReference type="Pfam" id="PF05938">
    <property type="entry name" value="Self-incomp_S1"/>
    <property type="match status" value="1"/>
</dbReference>
<gene>
    <name evidence="8" type="primary">LOC103500111</name>
</gene>
<organism evidence="7 8">
    <name type="scientific">Cucumis melo</name>
    <name type="common">Muskmelon</name>
    <dbReference type="NCBI Taxonomy" id="3656"/>
    <lineage>
        <taxon>Eukaryota</taxon>
        <taxon>Viridiplantae</taxon>
        <taxon>Streptophyta</taxon>
        <taxon>Embryophyta</taxon>
        <taxon>Tracheophyta</taxon>
        <taxon>Spermatophyta</taxon>
        <taxon>Magnoliopsida</taxon>
        <taxon>eudicotyledons</taxon>
        <taxon>Gunneridae</taxon>
        <taxon>Pentapetalae</taxon>
        <taxon>rosids</taxon>
        <taxon>fabids</taxon>
        <taxon>Cucurbitales</taxon>
        <taxon>Cucurbitaceae</taxon>
        <taxon>Benincaseae</taxon>
        <taxon>Cucumis</taxon>
    </lineage>
</organism>
<dbReference type="AlphaFoldDB" id="A0A1S3CEQ0"/>
<sequence>MYEKYMQLAMPLLLVLVAVVLVQPSTAVPLPLPKWHIHVVNGLRNQTLFVHCKSKDDDLGNHTLSTKGQEVQWTFKVNFFGTTLFWCYLKKPNFYVAFESFWVEKTHPWLTSRCFDKNCIWIAKDDGIYLRNNLTNVDELVHPWNKMV</sequence>
<dbReference type="PANTHER" id="PTHR31232">
    <property type="match status" value="1"/>
</dbReference>
<reference evidence="8" key="2">
    <citation type="submission" date="2025-08" db="UniProtKB">
        <authorList>
            <consortium name="RefSeq"/>
        </authorList>
    </citation>
    <scope>IDENTIFICATION</scope>
    <source>
        <tissue evidence="8">Stem</tissue>
    </source>
</reference>
<feature type="signal peptide" evidence="6">
    <location>
        <begin position="1"/>
        <end position="27"/>
    </location>
</feature>
<proteinExistence type="inferred from homology"/>
<dbReference type="GeneID" id="103500111"/>
<name>A0A1S3CEQ0_CUCME</name>
<evidence type="ECO:0000313" key="7">
    <source>
        <dbReference type="Proteomes" id="UP001652600"/>
    </source>
</evidence>
<evidence type="ECO:0000256" key="2">
    <source>
        <dbReference type="ARBA" id="ARBA00005581"/>
    </source>
</evidence>
<keyword evidence="7" id="KW-1185">Reference proteome</keyword>
<reference evidence="7" key="1">
    <citation type="submission" date="2025-05" db="UniProtKB">
        <authorList>
            <consortium name="RefSeq"/>
        </authorList>
    </citation>
    <scope>NUCLEOTIDE SEQUENCE [LARGE SCALE GENOMIC DNA]</scope>
</reference>
<dbReference type="Proteomes" id="UP001652600">
    <property type="component" value="Chromosome 1"/>
</dbReference>
<evidence type="ECO:0000256" key="3">
    <source>
        <dbReference type="ARBA" id="ARBA00022471"/>
    </source>
</evidence>
<evidence type="ECO:0000256" key="5">
    <source>
        <dbReference type="ARBA" id="ARBA00022729"/>
    </source>
</evidence>
<accession>A0A1S3CEQ0</accession>
<keyword evidence="5 6" id="KW-0732">Signal</keyword>
<dbReference type="RefSeq" id="XP_008461539.1">
    <property type="nucleotide sequence ID" value="XM_008463317.1"/>
</dbReference>
<evidence type="ECO:0000256" key="6">
    <source>
        <dbReference type="RuleBase" id="RU367044"/>
    </source>
</evidence>
<keyword evidence="4 6" id="KW-0964">Secreted</keyword>
<dbReference type="eggNOG" id="ENOG502SQIK">
    <property type="taxonomic scope" value="Eukaryota"/>
</dbReference>